<evidence type="ECO:0000256" key="2">
    <source>
        <dbReference type="ARBA" id="ARBA00022729"/>
    </source>
</evidence>
<reference evidence="4 5" key="1">
    <citation type="submission" date="2019-12" db="EMBL/GenBank/DDBJ databases">
        <title>Genomic-based taxomic classification of the family Erythrobacteraceae.</title>
        <authorList>
            <person name="Xu L."/>
        </authorList>
    </citation>
    <scope>NUCLEOTIDE SEQUENCE [LARGE SCALE GENOMIC DNA]</scope>
    <source>
        <strain evidence="4 5">KEMB 9005-328</strain>
    </source>
</reference>
<dbReference type="GO" id="GO:0016020">
    <property type="term" value="C:membrane"/>
    <property type="evidence" value="ECO:0007669"/>
    <property type="project" value="InterPro"/>
</dbReference>
<sequence>MLVAIPLAIFLEDRLPSLTENTATVSIASVGQANSGSGAVSGSIVQGNETATATPANKSTANAEPEIIVTGSTSDRREDPLFKANETSFAAVQKVDAAVVRPVSLAYKHGLPKPVRNGLHNFLENLHQPDVAINFLLQLKPGKAIETIARFGINTTIGIAGLFDIAKRKPFNLPDRPNGLADTLGYYGVKPGPFLYLPLLGPTTVRDLFGLAIDRSLLPLAVGSPFTKPAYNIASGTIKALDHRIRFDEQFQARSASDNPYASMRALYLDSREREIAALHSHHQREDKTSNAETNISVTGTPSQKSPKSGKRKMQYIPPISVFPI</sequence>
<dbReference type="Pfam" id="PF04333">
    <property type="entry name" value="MlaA"/>
    <property type="match status" value="1"/>
</dbReference>
<dbReference type="PANTHER" id="PTHR30035:SF3">
    <property type="entry name" value="INTERMEMBRANE PHOSPHOLIPID TRANSPORT SYSTEM LIPOPROTEIN MLAA"/>
    <property type="match status" value="1"/>
</dbReference>
<feature type="region of interest" description="Disordered" evidence="3">
    <location>
        <begin position="280"/>
        <end position="325"/>
    </location>
</feature>
<dbReference type="EMBL" id="WTYA01000014">
    <property type="protein sequence ID" value="MXP30018.1"/>
    <property type="molecule type" value="Genomic_DNA"/>
</dbReference>
<comment type="similarity">
    <text evidence="1">Belongs to the MlaA family.</text>
</comment>
<dbReference type="AlphaFoldDB" id="A0A845AT23"/>
<dbReference type="GO" id="GO:0120010">
    <property type="term" value="P:intermembrane phospholipid transfer"/>
    <property type="evidence" value="ECO:0007669"/>
    <property type="project" value="TreeGrafter"/>
</dbReference>
<evidence type="ECO:0000313" key="5">
    <source>
        <dbReference type="Proteomes" id="UP000439780"/>
    </source>
</evidence>
<evidence type="ECO:0000256" key="1">
    <source>
        <dbReference type="ARBA" id="ARBA00010634"/>
    </source>
</evidence>
<gene>
    <name evidence="4" type="ORF">GRI58_14505</name>
</gene>
<name>A0A845AT23_9SPHN</name>
<protein>
    <submittedName>
        <fullName evidence="4">VacJ family lipoprotein</fullName>
    </submittedName>
</protein>
<keyword evidence="5" id="KW-1185">Reference proteome</keyword>
<organism evidence="4 5">
    <name type="scientific">Qipengyuania algicida</name>
    <dbReference type="NCBI Taxonomy" id="1836209"/>
    <lineage>
        <taxon>Bacteria</taxon>
        <taxon>Pseudomonadati</taxon>
        <taxon>Pseudomonadota</taxon>
        <taxon>Alphaproteobacteria</taxon>
        <taxon>Sphingomonadales</taxon>
        <taxon>Erythrobacteraceae</taxon>
        <taxon>Qipengyuania</taxon>
    </lineage>
</organism>
<dbReference type="PRINTS" id="PR01805">
    <property type="entry name" value="VACJLIPOPROT"/>
</dbReference>
<evidence type="ECO:0000256" key="3">
    <source>
        <dbReference type="SAM" id="MobiDB-lite"/>
    </source>
</evidence>
<keyword evidence="2" id="KW-0732">Signal</keyword>
<accession>A0A845AT23</accession>
<keyword evidence="4" id="KW-0449">Lipoprotein</keyword>
<feature type="compositionally biased region" description="Polar residues" evidence="3">
    <location>
        <begin position="291"/>
        <end position="307"/>
    </location>
</feature>
<dbReference type="Proteomes" id="UP000439780">
    <property type="component" value="Unassembled WGS sequence"/>
</dbReference>
<dbReference type="OrthoDB" id="9785326at2"/>
<proteinExistence type="inferred from homology"/>
<comment type="caution">
    <text evidence="4">The sequence shown here is derived from an EMBL/GenBank/DDBJ whole genome shotgun (WGS) entry which is preliminary data.</text>
</comment>
<dbReference type="PANTHER" id="PTHR30035">
    <property type="entry name" value="LIPOPROTEIN VACJ-RELATED"/>
    <property type="match status" value="1"/>
</dbReference>
<dbReference type="InterPro" id="IPR007428">
    <property type="entry name" value="MlaA"/>
</dbReference>
<dbReference type="RefSeq" id="WP_160754314.1">
    <property type="nucleotide sequence ID" value="NZ_WTYA01000014.1"/>
</dbReference>
<evidence type="ECO:0000313" key="4">
    <source>
        <dbReference type="EMBL" id="MXP30018.1"/>
    </source>
</evidence>